<dbReference type="InterPro" id="IPR000587">
    <property type="entry name" value="Creatinase_N"/>
</dbReference>
<dbReference type="SUPFAM" id="SSF53092">
    <property type="entry name" value="Creatinase/prolidase N-terminal domain"/>
    <property type="match status" value="1"/>
</dbReference>
<dbReference type="Pfam" id="PF01321">
    <property type="entry name" value="Creatinase_N"/>
    <property type="match status" value="1"/>
</dbReference>
<dbReference type="CDD" id="cd01085">
    <property type="entry name" value="APP"/>
    <property type="match status" value="1"/>
</dbReference>
<dbReference type="EMBL" id="AFZX01000116">
    <property type="protein sequence ID" value="EHL04858.1"/>
    <property type="molecule type" value="Genomic_DNA"/>
</dbReference>
<gene>
    <name evidence="7" type="ORF">HMPREF0322_04431</name>
</gene>
<accession>G9XTX3</accession>
<dbReference type="InterPro" id="IPR033740">
    <property type="entry name" value="Pept_M24B"/>
</dbReference>
<evidence type="ECO:0000259" key="4">
    <source>
        <dbReference type="Pfam" id="PF00557"/>
    </source>
</evidence>
<feature type="domain" description="Peptidase M24 C-terminal" evidence="6">
    <location>
        <begin position="531"/>
        <end position="588"/>
    </location>
</feature>
<evidence type="ECO:0000259" key="6">
    <source>
        <dbReference type="Pfam" id="PF16188"/>
    </source>
</evidence>
<dbReference type="PANTHER" id="PTHR43763">
    <property type="entry name" value="XAA-PRO AMINOPEPTIDASE 1"/>
    <property type="match status" value="1"/>
</dbReference>
<comment type="caution">
    <text evidence="7">The sequence shown here is derived from an EMBL/GenBank/DDBJ whole genome shotgun (WGS) entry which is preliminary data.</text>
</comment>
<dbReference type="FunFam" id="3.90.230.10:FF:000009">
    <property type="entry name" value="xaa-Pro aminopeptidase 2"/>
    <property type="match status" value="1"/>
</dbReference>
<protein>
    <submittedName>
        <fullName evidence="7">Creatinase</fullName>
    </submittedName>
</protein>
<dbReference type="PANTHER" id="PTHR43763:SF6">
    <property type="entry name" value="XAA-PRO AMINOPEPTIDASE 1"/>
    <property type="match status" value="1"/>
</dbReference>
<name>G9XTX3_DESHA</name>
<proteinExistence type="inferred from homology"/>
<comment type="similarity">
    <text evidence="1">Belongs to the peptidase M24B family.</text>
</comment>
<reference evidence="7 8" key="1">
    <citation type="submission" date="2011-08" db="EMBL/GenBank/DDBJ databases">
        <authorList>
            <person name="Weinstock G."/>
            <person name="Sodergren E."/>
            <person name="Clifton S."/>
            <person name="Fulton L."/>
            <person name="Fulton B."/>
            <person name="Courtney L."/>
            <person name="Fronick C."/>
            <person name="Harrison M."/>
            <person name="Strong C."/>
            <person name="Farmer C."/>
            <person name="Delahaunty K."/>
            <person name="Markovic C."/>
            <person name="Hall O."/>
            <person name="Minx P."/>
            <person name="Tomlinson C."/>
            <person name="Mitreva M."/>
            <person name="Hou S."/>
            <person name="Chen J."/>
            <person name="Wollam A."/>
            <person name="Pepin K.H."/>
            <person name="Johnson M."/>
            <person name="Bhonagiri V."/>
            <person name="Zhang X."/>
            <person name="Suruliraj S."/>
            <person name="Warren W."/>
            <person name="Chinwalla A."/>
            <person name="Mardis E.R."/>
            <person name="Wilson R.K."/>
        </authorList>
    </citation>
    <scope>NUCLEOTIDE SEQUENCE [LARGE SCALE GENOMIC DNA]</scope>
    <source>
        <strain evidence="7 8">DP7</strain>
    </source>
</reference>
<evidence type="ECO:0000313" key="7">
    <source>
        <dbReference type="EMBL" id="EHL04858.1"/>
    </source>
</evidence>
<dbReference type="Pfam" id="PF16189">
    <property type="entry name" value="Creatinase_N_2"/>
    <property type="match status" value="1"/>
</dbReference>
<evidence type="ECO:0000313" key="8">
    <source>
        <dbReference type="Proteomes" id="UP000004416"/>
    </source>
</evidence>
<dbReference type="Pfam" id="PF00557">
    <property type="entry name" value="Peptidase_M24"/>
    <property type="match status" value="1"/>
</dbReference>
<evidence type="ECO:0000259" key="5">
    <source>
        <dbReference type="Pfam" id="PF01321"/>
    </source>
</evidence>
<evidence type="ECO:0000256" key="1">
    <source>
        <dbReference type="ARBA" id="ARBA00008766"/>
    </source>
</evidence>
<dbReference type="SUPFAM" id="SSF55920">
    <property type="entry name" value="Creatinase/aminopeptidase"/>
    <property type="match status" value="1"/>
</dbReference>
<dbReference type="GO" id="GO:0070006">
    <property type="term" value="F:metalloaminopeptidase activity"/>
    <property type="evidence" value="ECO:0007669"/>
    <property type="project" value="InterPro"/>
</dbReference>
<dbReference type="Gene3D" id="3.90.230.10">
    <property type="entry name" value="Creatinase/methionine aminopeptidase superfamily"/>
    <property type="match status" value="1"/>
</dbReference>
<dbReference type="InterPro" id="IPR032416">
    <property type="entry name" value="Peptidase_M24_C"/>
</dbReference>
<dbReference type="PATRIC" id="fig|537010.4.peg.4132"/>
<dbReference type="GO" id="GO:0046872">
    <property type="term" value="F:metal ion binding"/>
    <property type="evidence" value="ECO:0007669"/>
    <property type="project" value="UniProtKB-KW"/>
</dbReference>
<evidence type="ECO:0000256" key="3">
    <source>
        <dbReference type="ARBA" id="ARBA00022801"/>
    </source>
</evidence>
<dbReference type="InterPro" id="IPR029149">
    <property type="entry name" value="Creatin/AminoP/Spt16_N"/>
</dbReference>
<feature type="domain" description="Peptidase M24" evidence="4">
    <location>
        <begin position="310"/>
        <end position="522"/>
    </location>
</feature>
<dbReference type="InterPro" id="IPR000994">
    <property type="entry name" value="Pept_M24"/>
</dbReference>
<feature type="domain" description="Creatinase N-terminal" evidence="5">
    <location>
        <begin position="6"/>
        <end position="137"/>
    </location>
</feature>
<keyword evidence="2" id="KW-0479">Metal-binding</keyword>
<dbReference type="Pfam" id="PF16188">
    <property type="entry name" value="Peptidase_M24_C"/>
    <property type="match status" value="1"/>
</dbReference>
<dbReference type="FunFam" id="3.40.350.10:FF:000003">
    <property type="entry name" value="Xaa-pro aminopeptidase P"/>
    <property type="match status" value="1"/>
</dbReference>
<sequence>MDIQERVAKLRKLMTDNGLAAYIIPSSDSHLSEYVADHFKSRQWISGFTGSAGTVVITLKDAGLWTDGRYYIQAERQLRNSGIRLFKAADPQVPSYTEWLKENLPEGSILGLDGHVFSAKQLRDMEKEWAGRITIKFDQDLVGQLWQDRPPIPARDIFVHDVSYAGRSRVEKLNELRQQMKGKGANVHVLTALDDIAWLLNIRGADVPNNPVTIAHVLVTEDACTLCIDPAKVPAPVKAELERDGIQIKDYDAVAGLLQGLGGDDAVLIDPESVNAFLDHAIHPQTKKIEGANPTAMLKAVKNETELDNLKTSNIHDGVAMVRFIKWLKTTLGKEEITELSAEDTLETLRRANKECVGLSFDTIAGYKDHAAMMHYKATPESAYTLAAEGFLLVDSGGQYFGGTTDITRTIVLGPLTEEEKRDFTLVLKGHIALATVKFLYGATGSNLDVLARQPIWKYGMDYKCGTGHGVGMFLNVHEGPQRLSQTPNTVKLEAGMILTNEPGIYKEGKHGIRTENMMVVRKAEETEFGQFMGFEAVTYCPIDLGGVDQSLLTEEEQTWLDDYNQMVYTTLEPYLDAEEKAWLAQECGM</sequence>
<keyword evidence="3" id="KW-0378">Hydrolase</keyword>
<dbReference type="Proteomes" id="UP000004416">
    <property type="component" value="Unassembled WGS sequence"/>
</dbReference>
<dbReference type="AlphaFoldDB" id="G9XTX3"/>
<dbReference type="RefSeq" id="WP_005815853.1">
    <property type="nucleotide sequence ID" value="NZ_JH414486.1"/>
</dbReference>
<organism evidence="7 8">
    <name type="scientific">Desulfitobacterium hafniense DP7</name>
    <dbReference type="NCBI Taxonomy" id="537010"/>
    <lineage>
        <taxon>Bacteria</taxon>
        <taxon>Bacillati</taxon>
        <taxon>Bacillota</taxon>
        <taxon>Clostridia</taxon>
        <taxon>Eubacteriales</taxon>
        <taxon>Desulfitobacteriaceae</taxon>
        <taxon>Desulfitobacterium</taxon>
    </lineage>
</organism>
<dbReference type="InterPro" id="IPR050422">
    <property type="entry name" value="X-Pro_aminopeptidase_P"/>
</dbReference>
<dbReference type="InterPro" id="IPR036005">
    <property type="entry name" value="Creatinase/aminopeptidase-like"/>
</dbReference>
<evidence type="ECO:0000256" key="2">
    <source>
        <dbReference type="ARBA" id="ARBA00022723"/>
    </source>
</evidence>
<dbReference type="GO" id="GO:0005737">
    <property type="term" value="C:cytoplasm"/>
    <property type="evidence" value="ECO:0007669"/>
    <property type="project" value="UniProtKB-ARBA"/>
</dbReference>
<dbReference type="Gene3D" id="3.40.350.10">
    <property type="entry name" value="Creatinase/prolidase N-terminal domain"/>
    <property type="match status" value="2"/>
</dbReference>
<dbReference type="HOGENOM" id="CLU_011781_2_4_9"/>